<comment type="caution">
    <text evidence="2">The sequence shown here is derived from an EMBL/GenBank/DDBJ whole genome shotgun (WGS) entry which is preliminary data.</text>
</comment>
<dbReference type="OrthoDB" id="6623995at2"/>
<protein>
    <recommendedName>
        <fullName evidence="4">DUF2145 domain-containing protein</fullName>
    </recommendedName>
</protein>
<evidence type="ECO:0000313" key="3">
    <source>
        <dbReference type="Proteomes" id="UP000295341"/>
    </source>
</evidence>
<dbReference type="RefSeq" id="WP_133881741.1">
    <property type="nucleotide sequence ID" value="NZ_MWIN01000044.1"/>
</dbReference>
<dbReference type="AlphaFoldDB" id="A0A4R7P4K4"/>
<evidence type="ECO:0008006" key="4">
    <source>
        <dbReference type="Google" id="ProtNLM"/>
    </source>
</evidence>
<keyword evidence="3" id="KW-1185">Reference proteome</keyword>
<dbReference type="Pfam" id="PF09916">
    <property type="entry name" value="DUF2145"/>
    <property type="match status" value="1"/>
</dbReference>
<reference evidence="2 3" key="1">
    <citation type="submission" date="2019-03" db="EMBL/GenBank/DDBJ databases">
        <title>Genomic Encyclopedia of Type Strains, Phase IV (KMG-IV): sequencing the most valuable type-strain genomes for metagenomic binning, comparative biology and taxonomic classification.</title>
        <authorList>
            <person name="Goeker M."/>
        </authorList>
    </citation>
    <scope>NUCLEOTIDE SEQUENCE [LARGE SCALE GENOMIC DNA]</scope>
    <source>
        <strain evidence="2 3">DSM 26377</strain>
    </source>
</reference>
<dbReference type="InterPro" id="IPR014547">
    <property type="entry name" value="UCP028477"/>
</dbReference>
<gene>
    <name evidence="2" type="ORF">DFR24_2526</name>
</gene>
<dbReference type="EMBL" id="SOBT01000009">
    <property type="protein sequence ID" value="TDU28161.1"/>
    <property type="molecule type" value="Genomic_DNA"/>
</dbReference>
<accession>A0A4R7P4K4</accession>
<evidence type="ECO:0000313" key="2">
    <source>
        <dbReference type="EMBL" id="TDU28161.1"/>
    </source>
</evidence>
<organism evidence="2 3">
    <name type="scientific">Panacagrimonas perspica</name>
    <dbReference type="NCBI Taxonomy" id="381431"/>
    <lineage>
        <taxon>Bacteria</taxon>
        <taxon>Pseudomonadati</taxon>
        <taxon>Pseudomonadota</taxon>
        <taxon>Gammaproteobacteria</taxon>
        <taxon>Nevskiales</taxon>
        <taxon>Nevskiaceae</taxon>
        <taxon>Panacagrimonas</taxon>
    </lineage>
</organism>
<dbReference type="Proteomes" id="UP000295341">
    <property type="component" value="Unassembled WGS sequence"/>
</dbReference>
<feature type="chain" id="PRO_5030099543" description="DUF2145 domain-containing protein" evidence="1">
    <location>
        <begin position="21"/>
        <end position="274"/>
    </location>
</feature>
<name>A0A4R7P4K4_9GAMM</name>
<sequence>MSRVLLIAIFALGLAGPVLAGQPCTESQTTAQGMQSALELGSEVQAALDRHDVQAALVARAGSDVSKYGLRYTHAALVFRDPDSGTWTVLHKLNHCGKDTADLYSQGLANFFLDDPYEYRALLVIPKPGVQAQLLTQVARDRGLSVHQPKYSVLAYPFALDYQNSNGWLLEFLAAAESDGLALGRRAAQEHLRSRGYRPDRIDVGPLERVGASLFKANVAFLDHPLGERLSGRYSVVTVESMVRFLGDQGQVERLDEISLPAVATVRPVAHLAP</sequence>
<proteinExistence type="predicted"/>
<evidence type="ECO:0000256" key="1">
    <source>
        <dbReference type="SAM" id="SignalP"/>
    </source>
</evidence>
<keyword evidence="1" id="KW-0732">Signal</keyword>
<feature type="signal peptide" evidence="1">
    <location>
        <begin position="1"/>
        <end position="20"/>
    </location>
</feature>